<dbReference type="EMBL" id="BMQL01000054">
    <property type="protein sequence ID" value="GGR32117.1"/>
    <property type="molecule type" value="Genomic_DNA"/>
</dbReference>
<organism evidence="1 2">
    <name type="scientific">Deinococcus ruber</name>
    <dbReference type="NCBI Taxonomy" id="1848197"/>
    <lineage>
        <taxon>Bacteria</taxon>
        <taxon>Thermotogati</taxon>
        <taxon>Deinococcota</taxon>
        <taxon>Deinococci</taxon>
        <taxon>Deinococcales</taxon>
        <taxon>Deinococcaceae</taxon>
        <taxon>Deinococcus</taxon>
    </lineage>
</organism>
<reference evidence="1" key="2">
    <citation type="submission" date="2020-09" db="EMBL/GenBank/DDBJ databases">
        <authorList>
            <person name="Sun Q."/>
            <person name="Ohkuma M."/>
        </authorList>
    </citation>
    <scope>NUCLEOTIDE SEQUENCE</scope>
    <source>
        <strain evidence="1">JCM 31311</strain>
    </source>
</reference>
<dbReference type="Proteomes" id="UP000603865">
    <property type="component" value="Unassembled WGS sequence"/>
</dbReference>
<dbReference type="InterPro" id="IPR027417">
    <property type="entry name" value="P-loop_NTPase"/>
</dbReference>
<dbReference type="Pfam" id="PF07931">
    <property type="entry name" value="CPT"/>
    <property type="match status" value="1"/>
</dbReference>
<sequence>MHHLATSDVFYVGVHCPLPELERREWQRGDRGLGDARRDFETVHTFSGYDFEIDSSGAAEPVAASIITAWKLRTPPGMFATLAASLPDNHED</sequence>
<name>A0A918FF21_9DEIO</name>
<protein>
    <recommendedName>
        <fullName evidence="3">Chloramphenicol phosphotransferase</fullName>
    </recommendedName>
</protein>
<evidence type="ECO:0008006" key="3">
    <source>
        <dbReference type="Google" id="ProtNLM"/>
    </source>
</evidence>
<gene>
    <name evidence="1" type="ORF">GCM10008957_48420</name>
</gene>
<dbReference type="AlphaFoldDB" id="A0A918FF21"/>
<accession>A0A918FF21</accession>
<keyword evidence="2" id="KW-1185">Reference proteome</keyword>
<evidence type="ECO:0000313" key="2">
    <source>
        <dbReference type="Proteomes" id="UP000603865"/>
    </source>
</evidence>
<comment type="caution">
    <text evidence="1">The sequence shown here is derived from an EMBL/GenBank/DDBJ whole genome shotgun (WGS) entry which is preliminary data.</text>
</comment>
<dbReference type="Gene3D" id="3.40.50.300">
    <property type="entry name" value="P-loop containing nucleotide triphosphate hydrolases"/>
    <property type="match status" value="1"/>
</dbReference>
<proteinExistence type="predicted"/>
<reference evidence="1" key="1">
    <citation type="journal article" date="2014" name="Int. J. Syst. Evol. Microbiol.">
        <title>Complete genome sequence of Corynebacterium casei LMG S-19264T (=DSM 44701T), isolated from a smear-ripened cheese.</title>
        <authorList>
            <consortium name="US DOE Joint Genome Institute (JGI-PGF)"/>
            <person name="Walter F."/>
            <person name="Albersmeier A."/>
            <person name="Kalinowski J."/>
            <person name="Ruckert C."/>
        </authorList>
    </citation>
    <scope>NUCLEOTIDE SEQUENCE</scope>
    <source>
        <strain evidence="1">JCM 31311</strain>
    </source>
</reference>
<evidence type="ECO:0000313" key="1">
    <source>
        <dbReference type="EMBL" id="GGR32117.1"/>
    </source>
</evidence>